<proteinExistence type="predicted"/>
<evidence type="ECO:0000313" key="1">
    <source>
        <dbReference type="EMBL" id="QHT89512.1"/>
    </source>
</evidence>
<reference evidence="1" key="1">
    <citation type="journal article" date="2020" name="Nature">
        <title>Giant virus diversity and host interactions through global metagenomics.</title>
        <authorList>
            <person name="Schulz F."/>
            <person name="Roux S."/>
            <person name="Paez-Espino D."/>
            <person name="Jungbluth S."/>
            <person name="Walsh D.A."/>
            <person name="Denef V.J."/>
            <person name="McMahon K.D."/>
            <person name="Konstantinidis K.T."/>
            <person name="Eloe-Fadrosh E.A."/>
            <person name="Kyrpides N.C."/>
            <person name="Woyke T."/>
        </authorList>
    </citation>
    <scope>NUCLEOTIDE SEQUENCE</scope>
    <source>
        <strain evidence="1">GVMAG-M-3300023184-60</strain>
    </source>
</reference>
<name>A0A6C0I9N1_9ZZZZ</name>
<protein>
    <submittedName>
        <fullName evidence="1">Uncharacterized protein</fullName>
    </submittedName>
</protein>
<sequence length="231" mass="27381">MSYSIQNYIDSSISDDIDIHSSRDISTFYSFNGNKSRYMFFVSDSKNIYIETHKGAVIIPYEHIAKYNKLHAYYIISLQITSRQPRIYYCKYGYKGIYKEHRKWYIMSNIYWKSMNMSYGDYCYFKDNPNNIDLHICDTCEDIASFIFGFNNSEQDPSKISDWLINYEITCIYNELYNCEVIINIAKGSYKLLEIIKRHFGINNDIVLKIFNYINISQLSDINISQDINIS</sequence>
<dbReference type="EMBL" id="MN740141">
    <property type="protein sequence ID" value="QHT89512.1"/>
    <property type="molecule type" value="Genomic_DNA"/>
</dbReference>
<dbReference type="AlphaFoldDB" id="A0A6C0I9N1"/>
<accession>A0A6C0I9N1</accession>
<organism evidence="1">
    <name type="scientific">viral metagenome</name>
    <dbReference type="NCBI Taxonomy" id="1070528"/>
    <lineage>
        <taxon>unclassified sequences</taxon>
        <taxon>metagenomes</taxon>
        <taxon>organismal metagenomes</taxon>
    </lineage>
</organism>